<dbReference type="GO" id="GO:0016020">
    <property type="term" value="C:membrane"/>
    <property type="evidence" value="ECO:0007669"/>
    <property type="project" value="UniProtKB-SubCell"/>
</dbReference>
<feature type="transmembrane region" description="Helical" evidence="11">
    <location>
        <begin position="69"/>
        <end position="89"/>
    </location>
</feature>
<dbReference type="eggNOG" id="COG0475">
    <property type="taxonomic scope" value="Bacteria"/>
</dbReference>
<dbReference type="Pfam" id="PF00999">
    <property type="entry name" value="Na_H_Exchanger"/>
    <property type="match status" value="1"/>
</dbReference>
<evidence type="ECO:0000256" key="3">
    <source>
        <dbReference type="ARBA" id="ARBA00022449"/>
    </source>
</evidence>
<evidence type="ECO:0000313" key="13">
    <source>
        <dbReference type="EMBL" id="EHH13328.1"/>
    </source>
</evidence>
<dbReference type="AlphaFoldDB" id="G6Y4Q6"/>
<feature type="transmembrane region" description="Helical" evidence="11">
    <location>
        <begin position="379"/>
        <end position="398"/>
    </location>
</feature>
<feature type="transmembrane region" description="Helical" evidence="11">
    <location>
        <begin position="101"/>
        <end position="122"/>
    </location>
</feature>
<keyword evidence="8 11" id="KW-0472">Membrane</keyword>
<dbReference type="KEGG" id="mamo:A6B35_00115"/>
<dbReference type="Proteomes" id="UP000002949">
    <property type="component" value="Unassembled WGS sequence"/>
</dbReference>
<dbReference type="InterPro" id="IPR038770">
    <property type="entry name" value="Na+/solute_symporter_sf"/>
</dbReference>
<keyword evidence="6" id="KW-0915">Sodium</keyword>
<dbReference type="GO" id="GO:1902600">
    <property type="term" value="P:proton transmembrane transport"/>
    <property type="evidence" value="ECO:0007669"/>
    <property type="project" value="InterPro"/>
</dbReference>
<sequence length="480" mass="50553">MNDSELARFFLSLVLLLIGALGGGLVFERLKLPRVIGEIAGGIVLGPSVLGLVSSEAHKWLFAGFPAQGALLSAFYWLGLVLLMFTAGFKMQTEGMEGSGRIIPALVIGALVVPFACGYAGAPLFADAQAGDDLAFKLVMGIAVGVTSIPVISRIFLDLGLMNSSFARNIIGAATIQDLILWSMLAIATAVQNGDAADAGGIGRVIAVNLAFVIVSLFFAPAAARAIRRSVFGKFSEASLTGYTMLLCLVFVAAASLLKVNVIFAALLAGLVMARFPSRHLAPVKQHIADISIWFFVPIYFALVGLRLDLAHQFDGPLTLFFIVASTAIKLVSCTIAARAAGTDWARAFDYGVAMNTRGGPGIVLASVAYAAGIIDERMFTALVLASILTSLATGLWLRWRLARDSEAFAEFAKPPAAGMRGAASLASTIADLLVRFSRSSPGRDRHAAAKPSGPGPDGPELSKQSNERNELLPKGRFAH</sequence>
<dbReference type="GO" id="GO:0006814">
    <property type="term" value="P:sodium ion transport"/>
    <property type="evidence" value="ECO:0007669"/>
    <property type="project" value="UniProtKB-KW"/>
</dbReference>
<evidence type="ECO:0000256" key="5">
    <source>
        <dbReference type="ARBA" id="ARBA00022989"/>
    </source>
</evidence>
<gene>
    <name evidence="13" type="ORF">MEA186_04576</name>
</gene>
<keyword evidence="7" id="KW-0406">Ion transport</keyword>
<organism evidence="13 14">
    <name type="scientific">Mesorhizobium amorphae CCNWGS0123</name>
    <dbReference type="NCBI Taxonomy" id="1082933"/>
    <lineage>
        <taxon>Bacteria</taxon>
        <taxon>Pseudomonadati</taxon>
        <taxon>Pseudomonadota</taxon>
        <taxon>Alphaproteobacteria</taxon>
        <taxon>Hyphomicrobiales</taxon>
        <taxon>Phyllobacteriaceae</taxon>
        <taxon>Mesorhizobium</taxon>
    </lineage>
</organism>
<keyword evidence="3" id="KW-0050">Antiport</keyword>
<dbReference type="PATRIC" id="fig|1082933.3.peg.847"/>
<feature type="transmembrane region" description="Helical" evidence="11">
    <location>
        <begin position="245"/>
        <end position="271"/>
    </location>
</feature>
<evidence type="ECO:0000313" key="14">
    <source>
        <dbReference type="Proteomes" id="UP000002949"/>
    </source>
</evidence>
<feature type="transmembrane region" description="Helical" evidence="11">
    <location>
        <begin position="320"/>
        <end position="341"/>
    </location>
</feature>
<dbReference type="EMBL" id="AGSN01000053">
    <property type="protein sequence ID" value="EHH13328.1"/>
    <property type="molecule type" value="Genomic_DNA"/>
</dbReference>
<feature type="transmembrane region" description="Helical" evidence="11">
    <location>
        <begin position="134"/>
        <end position="157"/>
    </location>
</feature>
<accession>G6Y4Q6</accession>
<evidence type="ECO:0000256" key="7">
    <source>
        <dbReference type="ARBA" id="ARBA00023065"/>
    </source>
</evidence>
<name>G6Y4Q6_9HYPH</name>
<feature type="transmembrane region" description="Helical" evidence="11">
    <location>
        <begin position="353"/>
        <end position="372"/>
    </location>
</feature>
<feature type="region of interest" description="Disordered" evidence="10">
    <location>
        <begin position="440"/>
        <end position="480"/>
    </location>
</feature>
<dbReference type="Gene3D" id="1.20.1530.20">
    <property type="match status" value="1"/>
</dbReference>
<evidence type="ECO:0000259" key="12">
    <source>
        <dbReference type="Pfam" id="PF00999"/>
    </source>
</evidence>
<keyword evidence="9" id="KW-0739">Sodium transport</keyword>
<feature type="transmembrane region" description="Helical" evidence="11">
    <location>
        <begin position="169"/>
        <end position="190"/>
    </location>
</feature>
<protein>
    <submittedName>
        <fullName evidence="13">Sodium/hydrogen exchanger</fullName>
    </submittedName>
</protein>
<feature type="transmembrane region" description="Helical" evidence="11">
    <location>
        <begin position="6"/>
        <end position="27"/>
    </location>
</feature>
<feature type="domain" description="Cation/H+ exchanger transmembrane" evidence="12">
    <location>
        <begin position="18"/>
        <end position="402"/>
    </location>
</feature>
<reference evidence="13 14" key="1">
    <citation type="journal article" date="2012" name="J. Bacteriol.">
        <title>Draft Genome Sequence of Plant Growth-Promoting Rhizobium Mesorhizobium amorphae, Isolated from Zinc-Lead Mine Tailings.</title>
        <authorList>
            <person name="Hao X."/>
            <person name="Lin Y."/>
            <person name="Johnstone L."/>
            <person name="Baltrus D.A."/>
            <person name="Miller S.J."/>
            <person name="Wei G."/>
            <person name="Rensing C."/>
        </authorList>
    </citation>
    <scope>NUCLEOTIDE SEQUENCE [LARGE SCALE GENOMIC DNA]</scope>
    <source>
        <strain evidence="13 14">CCNWGS0123</strain>
    </source>
</reference>
<dbReference type="RefSeq" id="WP_006200352.1">
    <property type="nucleotide sequence ID" value="NZ_AGSN01000053.1"/>
</dbReference>
<keyword evidence="5 11" id="KW-1133">Transmembrane helix</keyword>
<keyword evidence="2" id="KW-0813">Transport</keyword>
<proteinExistence type="predicted"/>
<keyword evidence="4 11" id="KW-0812">Transmembrane</keyword>
<evidence type="ECO:0000256" key="2">
    <source>
        <dbReference type="ARBA" id="ARBA00022448"/>
    </source>
</evidence>
<evidence type="ECO:0000256" key="8">
    <source>
        <dbReference type="ARBA" id="ARBA00023136"/>
    </source>
</evidence>
<feature type="transmembrane region" description="Helical" evidence="11">
    <location>
        <begin position="202"/>
        <end position="224"/>
    </location>
</feature>
<keyword evidence="14" id="KW-1185">Reference proteome</keyword>
<evidence type="ECO:0000256" key="6">
    <source>
        <dbReference type="ARBA" id="ARBA00023053"/>
    </source>
</evidence>
<dbReference type="GO" id="GO:0015297">
    <property type="term" value="F:antiporter activity"/>
    <property type="evidence" value="ECO:0007669"/>
    <property type="project" value="UniProtKB-KW"/>
</dbReference>
<comment type="subcellular location">
    <subcellularLocation>
        <location evidence="1">Membrane</location>
        <topology evidence="1">Multi-pass membrane protein</topology>
    </subcellularLocation>
</comment>
<evidence type="ECO:0000256" key="4">
    <source>
        <dbReference type="ARBA" id="ARBA00022692"/>
    </source>
</evidence>
<feature type="transmembrane region" description="Helical" evidence="11">
    <location>
        <begin position="291"/>
        <end position="308"/>
    </location>
</feature>
<evidence type="ECO:0000256" key="1">
    <source>
        <dbReference type="ARBA" id="ARBA00004141"/>
    </source>
</evidence>
<feature type="transmembrane region" description="Helical" evidence="11">
    <location>
        <begin position="39"/>
        <end position="57"/>
    </location>
</feature>
<evidence type="ECO:0000256" key="9">
    <source>
        <dbReference type="ARBA" id="ARBA00023201"/>
    </source>
</evidence>
<evidence type="ECO:0000256" key="10">
    <source>
        <dbReference type="SAM" id="MobiDB-lite"/>
    </source>
</evidence>
<dbReference type="InterPro" id="IPR006153">
    <property type="entry name" value="Cation/H_exchanger_TM"/>
</dbReference>
<dbReference type="PANTHER" id="PTHR43562">
    <property type="entry name" value="NAPA-TYPE SODIUM/HYDROGEN ANTIPORTER"/>
    <property type="match status" value="1"/>
</dbReference>
<evidence type="ECO:0000256" key="11">
    <source>
        <dbReference type="SAM" id="Phobius"/>
    </source>
</evidence>
<dbReference type="STRING" id="1082933.A6B35_00115"/>
<dbReference type="OrthoDB" id="9793589at2"/>
<dbReference type="PANTHER" id="PTHR43562:SF3">
    <property type="entry name" value="SODIUM ION_PROTON EXCHANGER (EUROFUNG)"/>
    <property type="match status" value="1"/>
</dbReference>